<dbReference type="InterPro" id="IPR045573">
    <property type="entry name" value="Fut8_N_cat"/>
</dbReference>
<evidence type="ECO:0000256" key="2">
    <source>
        <dbReference type="ARBA" id="ARBA00022679"/>
    </source>
</evidence>
<dbReference type="EMBL" id="VEVO01003275">
    <property type="protein sequence ID" value="KAF0021670.1"/>
    <property type="molecule type" value="Genomic_DNA"/>
</dbReference>
<evidence type="ECO:0000256" key="1">
    <source>
        <dbReference type="ARBA" id="ARBA00022676"/>
    </source>
</evidence>
<comment type="caution">
    <text evidence="5">The sequence shown here is derived from an EMBL/GenBank/DDBJ whole genome shotgun (WGS) entry which is preliminary data.</text>
</comment>
<dbReference type="AlphaFoldDB" id="A0A6A4RQK8"/>
<dbReference type="PANTHER" id="PTHR13132">
    <property type="entry name" value="ALPHA- 1,6 -FUCOSYLTRANSFERASE"/>
    <property type="match status" value="1"/>
</dbReference>
<comment type="similarity">
    <text evidence="3">Belongs to the glycosyltransferase 23 family.</text>
</comment>
<dbReference type="PANTHER" id="PTHR13132:SF29">
    <property type="entry name" value="ALPHA-(1,6)-FUCOSYLTRANSFERASE"/>
    <property type="match status" value="1"/>
</dbReference>
<dbReference type="Gene3D" id="3.40.50.11350">
    <property type="match status" value="1"/>
</dbReference>
<keyword evidence="1 3" id="KW-0328">Glycosyltransferase</keyword>
<dbReference type="Proteomes" id="UP000438429">
    <property type="component" value="Unassembled WGS sequence"/>
</dbReference>
<evidence type="ECO:0000313" key="5">
    <source>
        <dbReference type="EMBL" id="KAF0021670.1"/>
    </source>
</evidence>
<protein>
    <recommendedName>
        <fullName evidence="4">GT23 domain-containing protein</fullName>
    </recommendedName>
</protein>
<reference evidence="5 6" key="1">
    <citation type="submission" date="2019-06" db="EMBL/GenBank/DDBJ databases">
        <title>Draft genomes of female and male turbot (Scophthalmus maximus).</title>
        <authorList>
            <person name="Xu H."/>
            <person name="Xu X.-W."/>
            <person name="Shao C."/>
            <person name="Chen S."/>
        </authorList>
    </citation>
    <scope>NUCLEOTIDE SEQUENCE [LARGE SCALE GENOMIC DNA]</scope>
    <source>
        <strain evidence="5">Ysfricsl-2016a</strain>
        <tissue evidence="5">Blood</tissue>
    </source>
</reference>
<evidence type="ECO:0000259" key="4">
    <source>
        <dbReference type="PROSITE" id="PS51659"/>
    </source>
</evidence>
<dbReference type="GO" id="GO:0046921">
    <property type="term" value="F:alpha-(1-&gt;6)-fucosyltransferase activity"/>
    <property type="evidence" value="ECO:0007669"/>
    <property type="project" value="TreeGrafter"/>
</dbReference>
<dbReference type="InterPro" id="IPR027350">
    <property type="entry name" value="GT23_dom"/>
</dbReference>
<keyword evidence="2 3" id="KW-0808">Transferase</keyword>
<comment type="caution">
    <text evidence="3">Lacks conserved residue(s) required for the propagation of feature annotation.</text>
</comment>
<name>A0A6A4RQK8_SCOMX</name>
<gene>
    <name evidence="5" type="ORF">F2P81_026077</name>
</gene>
<dbReference type="Pfam" id="PF19745">
    <property type="entry name" value="FUT8_N_cat"/>
    <property type="match status" value="1"/>
</dbReference>
<sequence length="82" mass="9535">MTMTLEYPEYEFISDNSISWSAGLHNRYTENSLRGVILDIHFLSQTDFLVCTFSSQVGPLANNHSYFQRRHEHGNGILMTFF</sequence>
<dbReference type="GO" id="GO:0006487">
    <property type="term" value="P:protein N-linked glycosylation"/>
    <property type="evidence" value="ECO:0007669"/>
    <property type="project" value="TreeGrafter"/>
</dbReference>
<evidence type="ECO:0000313" key="6">
    <source>
        <dbReference type="Proteomes" id="UP000438429"/>
    </source>
</evidence>
<proteinExistence type="inferred from homology"/>
<dbReference type="PROSITE" id="PS51659">
    <property type="entry name" value="GT23"/>
    <property type="match status" value="1"/>
</dbReference>
<organism evidence="5 6">
    <name type="scientific">Scophthalmus maximus</name>
    <name type="common">Turbot</name>
    <name type="synonym">Psetta maxima</name>
    <dbReference type="NCBI Taxonomy" id="52904"/>
    <lineage>
        <taxon>Eukaryota</taxon>
        <taxon>Metazoa</taxon>
        <taxon>Chordata</taxon>
        <taxon>Craniata</taxon>
        <taxon>Vertebrata</taxon>
        <taxon>Euteleostomi</taxon>
        <taxon>Actinopterygii</taxon>
        <taxon>Neopterygii</taxon>
        <taxon>Teleostei</taxon>
        <taxon>Neoteleostei</taxon>
        <taxon>Acanthomorphata</taxon>
        <taxon>Carangaria</taxon>
        <taxon>Pleuronectiformes</taxon>
        <taxon>Pleuronectoidei</taxon>
        <taxon>Scophthalmidae</taxon>
        <taxon>Scophthalmus</taxon>
    </lineage>
</organism>
<feature type="domain" description="GT23" evidence="4">
    <location>
        <begin position="1"/>
        <end position="82"/>
    </location>
</feature>
<evidence type="ECO:0000256" key="3">
    <source>
        <dbReference type="PROSITE-ProRule" id="PRU00992"/>
    </source>
</evidence>
<accession>A0A6A4RQK8</accession>